<dbReference type="AlphaFoldDB" id="A0A1L0AJS3"/>
<keyword evidence="1" id="KW-0433">Leucine-rich repeat</keyword>
<dbReference type="GO" id="GO:0005737">
    <property type="term" value="C:cytoplasm"/>
    <property type="evidence" value="ECO:0007669"/>
    <property type="project" value="TreeGrafter"/>
</dbReference>
<evidence type="ECO:0000313" key="8">
    <source>
        <dbReference type="Proteomes" id="UP000183794"/>
    </source>
</evidence>
<dbReference type="InterPro" id="IPR003591">
    <property type="entry name" value="Leu-rich_rpt_typical-subtyp"/>
</dbReference>
<feature type="domain" description="Protein kinase" evidence="4">
    <location>
        <begin position="203"/>
        <end position="412"/>
    </location>
</feature>
<dbReference type="InterPro" id="IPR017441">
    <property type="entry name" value="Protein_kinase_ATP_BS"/>
</dbReference>
<evidence type="ECO:0000313" key="7">
    <source>
        <dbReference type="Proteomes" id="UP000182660"/>
    </source>
</evidence>
<dbReference type="PANTHER" id="PTHR48051:SF1">
    <property type="entry name" value="RAS SUPPRESSOR PROTEIN 1"/>
    <property type="match status" value="1"/>
</dbReference>
<dbReference type="Pfam" id="PF12799">
    <property type="entry name" value="LRR_4"/>
    <property type="match status" value="1"/>
</dbReference>
<dbReference type="Pfam" id="PF13855">
    <property type="entry name" value="LRR_8"/>
    <property type="match status" value="1"/>
</dbReference>
<dbReference type="Gene3D" id="1.10.510.10">
    <property type="entry name" value="Transferase(Phosphotransferase) domain 1"/>
    <property type="match status" value="1"/>
</dbReference>
<organism evidence="6 8">
    <name type="scientific">Moritella viscosa</name>
    <dbReference type="NCBI Taxonomy" id="80854"/>
    <lineage>
        <taxon>Bacteria</taxon>
        <taxon>Pseudomonadati</taxon>
        <taxon>Pseudomonadota</taxon>
        <taxon>Gammaproteobacteria</taxon>
        <taxon>Alteromonadales</taxon>
        <taxon>Moritellaceae</taxon>
        <taxon>Moritella</taxon>
    </lineage>
</organism>
<dbReference type="PANTHER" id="PTHR48051">
    <property type="match status" value="1"/>
</dbReference>
<dbReference type="SUPFAM" id="SSF52058">
    <property type="entry name" value="L domain-like"/>
    <property type="match status" value="1"/>
</dbReference>
<dbReference type="InterPro" id="IPR050216">
    <property type="entry name" value="LRR_domain-containing"/>
</dbReference>
<reference evidence="5 7" key="1">
    <citation type="submission" date="2016-11" db="EMBL/GenBank/DDBJ databases">
        <authorList>
            <person name="Klemetsen T."/>
        </authorList>
    </citation>
    <scope>NUCLEOTIDE SEQUENCE [LARGE SCALE GENOMIC DNA]</scope>
    <source>
        <strain evidence="5">MT 2528</strain>
    </source>
</reference>
<name>A0A1L0AJS3_9GAMM</name>
<keyword evidence="2" id="KW-0677">Repeat</keyword>
<dbReference type="GO" id="GO:0005524">
    <property type="term" value="F:ATP binding"/>
    <property type="evidence" value="ECO:0007669"/>
    <property type="project" value="UniProtKB-UniRule"/>
</dbReference>
<dbReference type="SMART" id="SM00364">
    <property type="entry name" value="LRR_BAC"/>
    <property type="match status" value="4"/>
</dbReference>
<dbReference type="InterPro" id="IPR000719">
    <property type="entry name" value="Prot_kinase_dom"/>
</dbReference>
<keyword evidence="3" id="KW-0547">Nucleotide-binding</keyword>
<keyword evidence="7" id="KW-1185">Reference proteome</keyword>
<dbReference type="InterPro" id="IPR011009">
    <property type="entry name" value="Kinase-like_dom_sf"/>
</dbReference>
<dbReference type="SMART" id="SM00369">
    <property type="entry name" value="LRR_TYP"/>
    <property type="match status" value="5"/>
</dbReference>
<sequence length="412" mass="45870">MHTLSQLKSGELTGIKRLSLSENLTVFPLEILSLADSLEILDLSNNQLTSLPAEIAQLTKLKILFASNNQFITLPEILGQCPNLEMVGFKSNQINQVPESSLPTKLRWLILTDNRIEVLPDSLGERPRLQKLALAGNCLTELPQTMSQCNNLELVRISANRLTACPEQLFGLPKLAWFAFSGNPFSQSDVSIDNVPQLASSSYKLQNVLGQGASGVISKAVWNKQQTQFPDEIAVKVFKGEVTSDGYPEDELQACLKVGNHPSLVQSLAQVKEDSYLALIMNLIPSHYANLGLPPCFNSCTRDTFPTDFNLSIVQIGKIVTQMEDVFVHLHDNQVCHGDLYAHNTLFDVDANIIFGDFGAATMYHMLTDIQQAQVKQIELRALLHFIDDLLRVCVEEDKESEAFKRLKQRFG</sequence>
<dbReference type="InterPro" id="IPR025875">
    <property type="entry name" value="Leu-rich_rpt_4"/>
</dbReference>
<evidence type="ECO:0000256" key="3">
    <source>
        <dbReference type="PROSITE-ProRule" id="PRU10141"/>
    </source>
</evidence>
<dbReference type="Proteomes" id="UP000182660">
    <property type="component" value="Unassembled WGS sequence"/>
</dbReference>
<evidence type="ECO:0000313" key="6">
    <source>
        <dbReference type="EMBL" id="SGY89253.1"/>
    </source>
</evidence>
<feature type="binding site" evidence="3">
    <location>
        <position position="236"/>
    </location>
    <ligand>
        <name>ATP</name>
        <dbReference type="ChEBI" id="CHEBI:30616"/>
    </ligand>
</feature>
<dbReference type="Gene3D" id="3.30.200.20">
    <property type="entry name" value="Phosphorylase Kinase, domain 1"/>
    <property type="match status" value="1"/>
</dbReference>
<dbReference type="Gene3D" id="3.80.10.10">
    <property type="entry name" value="Ribonuclease Inhibitor"/>
    <property type="match status" value="2"/>
</dbReference>
<dbReference type="RefSeq" id="WP_075471262.1">
    <property type="nucleotide sequence ID" value="NZ_CAWQZC010000050.1"/>
</dbReference>
<reference evidence="6 8" key="2">
    <citation type="submission" date="2016-11" db="EMBL/GenBank/DDBJ databases">
        <authorList>
            <person name="Jaros S."/>
            <person name="Januszkiewicz K."/>
            <person name="Wedrychowicz H."/>
        </authorList>
    </citation>
    <scope>NUCLEOTIDE SEQUENCE [LARGE SCALE GENOMIC DNA]</scope>
    <source>
        <strain evidence="6">NVI 5450</strain>
    </source>
</reference>
<gene>
    <name evidence="5" type="ORF">MT2528_0999</name>
    <name evidence="6" type="ORF">NVI5450_0971</name>
</gene>
<dbReference type="SMART" id="SM00220">
    <property type="entry name" value="S_TKc"/>
    <property type="match status" value="1"/>
</dbReference>
<evidence type="ECO:0000259" key="4">
    <source>
        <dbReference type="PROSITE" id="PS50011"/>
    </source>
</evidence>
<dbReference type="EMBL" id="FPLD01000035">
    <property type="protein sequence ID" value="SGY89253.1"/>
    <property type="molecule type" value="Genomic_DNA"/>
</dbReference>
<dbReference type="SUPFAM" id="SSF56112">
    <property type="entry name" value="Protein kinase-like (PK-like)"/>
    <property type="match status" value="1"/>
</dbReference>
<dbReference type="PROSITE" id="PS50011">
    <property type="entry name" value="PROTEIN_KINASE_DOM"/>
    <property type="match status" value="1"/>
</dbReference>
<dbReference type="OrthoDB" id="8532199at2"/>
<keyword evidence="3" id="KW-0067">ATP-binding</keyword>
<dbReference type="PROSITE" id="PS00107">
    <property type="entry name" value="PROTEIN_KINASE_ATP"/>
    <property type="match status" value="1"/>
</dbReference>
<evidence type="ECO:0000256" key="1">
    <source>
        <dbReference type="ARBA" id="ARBA00022614"/>
    </source>
</evidence>
<protein>
    <submittedName>
        <fullName evidence="6">Miro-like protein</fullName>
    </submittedName>
</protein>
<dbReference type="InterPro" id="IPR032675">
    <property type="entry name" value="LRR_dom_sf"/>
</dbReference>
<dbReference type="PROSITE" id="PS51450">
    <property type="entry name" value="LRR"/>
    <property type="match status" value="2"/>
</dbReference>
<dbReference type="GeneID" id="61294741"/>
<dbReference type="InterPro" id="IPR001611">
    <property type="entry name" value="Leu-rich_rpt"/>
</dbReference>
<accession>A0A1L0AJS3</accession>
<proteinExistence type="predicted"/>
<dbReference type="GO" id="GO:0004672">
    <property type="term" value="F:protein kinase activity"/>
    <property type="evidence" value="ECO:0007669"/>
    <property type="project" value="InterPro"/>
</dbReference>
<dbReference type="Proteomes" id="UP000183794">
    <property type="component" value="Unassembled WGS sequence"/>
</dbReference>
<evidence type="ECO:0000256" key="2">
    <source>
        <dbReference type="ARBA" id="ARBA00022737"/>
    </source>
</evidence>
<evidence type="ECO:0000313" key="5">
    <source>
        <dbReference type="EMBL" id="SGY86223.1"/>
    </source>
</evidence>
<dbReference type="EMBL" id="FPLJ01000030">
    <property type="protein sequence ID" value="SGY86223.1"/>
    <property type="molecule type" value="Genomic_DNA"/>
</dbReference>
<dbReference type="Pfam" id="PF00069">
    <property type="entry name" value="Pkinase"/>
    <property type="match status" value="1"/>
</dbReference>